<evidence type="ECO:0000313" key="1">
    <source>
        <dbReference type="EMBL" id="VUX46257.1"/>
    </source>
</evidence>
<sequence length="75" mass="7990">MDALPARPVSSDLPIIPKTFCHAKMRLPDGAFKGGTGLAPLLWPSAAGPAKSLPYRKKRPMGEDVQCTHAFLFGG</sequence>
<protein>
    <submittedName>
        <fullName evidence="1">Uncharacterized protein</fullName>
    </submittedName>
</protein>
<dbReference type="EMBL" id="UXAT02000012">
    <property type="protein sequence ID" value="VUX46257.1"/>
    <property type="molecule type" value="Genomic_DNA"/>
</dbReference>
<dbReference type="AlphaFoldDB" id="A0A564WCM5"/>
<reference evidence="1" key="1">
    <citation type="submission" date="2018-11" db="EMBL/GenBank/DDBJ databases">
        <authorList>
            <person name="Onetto C."/>
        </authorList>
    </citation>
    <scope>NUCLEOTIDE SEQUENCE [LARGE SCALE GENOMIC DNA]</scope>
</reference>
<proteinExistence type="predicted"/>
<gene>
    <name evidence="1" type="ORF">DF3PA_20157</name>
</gene>
<comment type="caution">
    <text evidence="1">The sequence shown here is derived from an EMBL/GenBank/DDBJ whole genome shotgun (WGS) entry which is preliminary data.</text>
</comment>
<keyword evidence="2" id="KW-1185">Reference proteome</keyword>
<name>A0A564WCM5_9PROT</name>
<dbReference type="Proteomes" id="UP000326641">
    <property type="component" value="Unassembled WGS sequence"/>
</dbReference>
<organism evidence="1 2">
    <name type="scientific">Candidatus Defluviicoccus seviourii</name>
    <dbReference type="NCBI Taxonomy" id="2565273"/>
    <lineage>
        <taxon>Bacteria</taxon>
        <taxon>Pseudomonadati</taxon>
        <taxon>Pseudomonadota</taxon>
        <taxon>Alphaproteobacteria</taxon>
        <taxon>Rhodospirillales</taxon>
        <taxon>Rhodospirillaceae</taxon>
        <taxon>Defluviicoccus</taxon>
    </lineage>
</organism>
<evidence type="ECO:0000313" key="2">
    <source>
        <dbReference type="Proteomes" id="UP000326641"/>
    </source>
</evidence>
<accession>A0A564WCM5</accession>